<feature type="domain" description="5'-Nucleotidase C-terminal" evidence="2">
    <location>
        <begin position="414"/>
        <end position="579"/>
    </location>
</feature>
<dbReference type="GO" id="GO:0008768">
    <property type="term" value="F:UDP-sugar diphosphatase activity"/>
    <property type="evidence" value="ECO:0007669"/>
    <property type="project" value="TreeGrafter"/>
</dbReference>
<dbReference type="GO" id="GO:0008253">
    <property type="term" value="F:5'-nucleotidase activity"/>
    <property type="evidence" value="ECO:0007669"/>
    <property type="project" value="TreeGrafter"/>
</dbReference>
<gene>
    <name evidence="3" type="ORF">GA0070560_101245</name>
</gene>
<dbReference type="STRING" id="47864.GA0070560_101245"/>
<name>A0A1C5GMC2_9ACTN</name>
<feature type="signal peptide" evidence="1">
    <location>
        <begin position="1"/>
        <end position="32"/>
    </location>
</feature>
<dbReference type="AlphaFoldDB" id="A0A1C5GMC2"/>
<dbReference type="InterPro" id="IPR036907">
    <property type="entry name" value="5'-Nucleotdase_C_sf"/>
</dbReference>
<dbReference type="GO" id="GO:0030288">
    <property type="term" value="C:outer membrane-bounded periplasmic space"/>
    <property type="evidence" value="ECO:0007669"/>
    <property type="project" value="TreeGrafter"/>
</dbReference>
<dbReference type="OrthoDB" id="1016457at2"/>
<dbReference type="RefSeq" id="WP_091290158.1">
    <property type="nucleotide sequence ID" value="NZ_FMDN01000001.1"/>
</dbReference>
<dbReference type="Gene3D" id="3.60.21.10">
    <property type="match status" value="1"/>
</dbReference>
<comment type="similarity">
    <text evidence="1">Belongs to the 5'-nucleotidase family.</text>
</comment>
<protein>
    <submittedName>
        <fullName evidence="3">5'-nucleotidase</fullName>
    </submittedName>
</protein>
<keyword evidence="1" id="KW-0732">Signal</keyword>
<dbReference type="GO" id="GO:0009166">
    <property type="term" value="P:nucleotide catabolic process"/>
    <property type="evidence" value="ECO:0007669"/>
    <property type="project" value="InterPro"/>
</dbReference>
<dbReference type="InterPro" id="IPR006179">
    <property type="entry name" value="5_nucleotidase/apyrase"/>
</dbReference>
<dbReference type="PANTHER" id="PTHR11575:SF24">
    <property type="entry name" value="5'-NUCLEOTIDASE"/>
    <property type="match status" value="1"/>
</dbReference>
<feature type="chain" id="PRO_5039754012" evidence="1">
    <location>
        <begin position="33"/>
        <end position="617"/>
    </location>
</feature>
<dbReference type="InterPro" id="IPR029052">
    <property type="entry name" value="Metallo-depent_PP-like"/>
</dbReference>
<accession>A0A1C5GMC2</accession>
<reference evidence="4" key="1">
    <citation type="submission" date="2016-06" db="EMBL/GenBank/DDBJ databases">
        <authorList>
            <person name="Varghese N."/>
        </authorList>
    </citation>
    <scope>NUCLEOTIDE SEQUENCE [LARGE SCALE GENOMIC DNA]</scope>
    <source>
        <strain evidence="4">DSM 43171</strain>
    </source>
</reference>
<proteinExistence type="inferred from homology"/>
<dbReference type="GO" id="GO:0000166">
    <property type="term" value="F:nucleotide binding"/>
    <property type="evidence" value="ECO:0007669"/>
    <property type="project" value="UniProtKB-KW"/>
</dbReference>
<dbReference type="PRINTS" id="PR01607">
    <property type="entry name" value="APYRASEFAMLY"/>
</dbReference>
<dbReference type="InterPro" id="IPR008334">
    <property type="entry name" value="5'-Nucleotdase_C"/>
</dbReference>
<dbReference type="SUPFAM" id="SSF55816">
    <property type="entry name" value="5'-nucleotidase (syn. UDP-sugar hydrolase), C-terminal domain"/>
    <property type="match status" value="1"/>
</dbReference>
<keyword evidence="4" id="KW-1185">Reference proteome</keyword>
<keyword evidence="1" id="KW-0378">Hydrolase</keyword>
<dbReference type="PANTHER" id="PTHR11575">
    <property type="entry name" value="5'-NUCLEOTIDASE-RELATED"/>
    <property type="match status" value="1"/>
</dbReference>
<keyword evidence="1" id="KW-0547">Nucleotide-binding</keyword>
<dbReference type="Proteomes" id="UP000199408">
    <property type="component" value="Unassembled WGS sequence"/>
</dbReference>
<evidence type="ECO:0000313" key="4">
    <source>
        <dbReference type="Proteomes" id="UP000199408"/>
    </source>
</evidence>
<evidence type="ECO:0000256" key="1">
    <source>
        <dbReference type="RuleBase" id="RU362119"/>
    </source>
</evidence>
<dbReference type="Gene3D" id="3.90.780.10">
    <property type="entry name" value="5'-Nucleotidase, C-terminal domain"/>
    <property type="match status" value="1"/>
</dbReference>
<organism evidence="3 4">
    <name type="scientific">Micromonospora halophytica</name>
    <dbReference type="NCBI Taxonomy" id="47864"/>
    <lineage>
        <taxon>Bacteria</taxon>
        <taxon>Bacillati</taxon>
        <taxon>Actinomycetota</taxon>
        <taxon>Actinomycetes</taxon>
        <taxon>Micromonosporales</taxon>
        <taxon>Micromonosporaceae</taxon>
        <taxon>Micromonospora</taxon>
    </lineage>
</organism>
<dbReference type="EMBL" id="FMDN01000001">
    <property type="protein sequence ID" value="SCG34241.1"/>
    <property type="molecule type" value="Genomic_DNA"/>
</dbReference>
<sequence>MSQPRSRGRALLRHLAAPALALAVVASLPATGRPGPQPAATDDTAGLVPVAVSYAAPRGGEIKGQFLSYNDFHGAIDPPGGSGAAVNGTPAGGVEYLATWLRKLRAEAKAEGRGTTTVGAGDLIGGTPLVSAAFHDEPTIELMDEVGLDISSVGNHEFDEGVDELIRINKGGCHPVDGCADGDGFAGAGFTYLAANTISKKTKLPILPPVDVRFVGGVPVGFVGVTLEGTPGIVNPAGISDVTFTDEVQTANRWGGLLKLFGVKAMVLLVHEGGAQSPPPSAPGVSDCANFSGPIVDIVRGLRPEFGVVVSGHTHRFYSCSLPNSSGAQSVVTSAGSNGQLITDIDYSLDRRTGRFTSITAKNVIVENGVRNADGTWQQSAPGVYARNPDLVDPGAKALADKYRAAVAPIANRVVGRISADIVRDARPNGESPLGDVIADAQLAYTRGDGAQLALMNPGGVRASLSYAASAGGEAPGEVTYGEAFTTQPFNNLVVTQTLTGAQLRNVLEQQFVGFNGQTTQRILQPSAGLTYSYDTTAPVGSRVSALALDGVPVDPATSYRVTTNDFLANGGDGFTELKAGTGRTTAPGFDVDALIAYLGAGVPVAPGPADRITRLG</sequence>
<dbReference type="Pfam" id="PF02872">
    <property type="entry name" value="5_nucleotid_C"/>
    <property type="match status" value="1"/>
</dbReference>
<dbReference type="SUPFAM" id="SSF56300">
    <property type="entry name" value="Metallo-dependent phosphatases"/>
    <property type="match status" value="1"/>
</dbReference>
<evidence type="ECO:0000259" key="2">
    <source>
        <dbReference type="Pfam" id="PF02872"/>
    </source>
</evidence>
<evidence type="ECO:0000313" key="3">
    <source>
        <dbReference type="EMBL" id="SCG34241.1"/>
    </source>
</evidence>